<evidence type="ECO:0000313" key="1">
    <source>
        <dbReference type="EMBL" id="KAJ1152424.1"/>
    </source>
</evidence>
<accession>A0AAV7RJH0</accession>
<reference evidence="1" key="1">
    <citation type="journal article" date="2022" name="bioRxiv">
        <title>Sequencing and chromosome-scale assembly of the giantPleurodeles waltlgenome.</title>
        <authorList>
            <person name="Brown T."/>
            <person name="Elewa A."/>
            <person name="Iarovenko S."/>
            <person name="Subramanian E."/>
            <person name="Araus A.J."/>
            <person name="Petzold A."/>
            <person name="Susuki M."/>
            <person name="Suzuki K.-i.T."/>
            <person name="Hayashi T."/>
            <person name="Toyoda A."/>
            <person name="Oliveira C."/>
            <person name="Osipova E."/>
            <person name="Leigh N.D."/>
            <person name="Simon A."/>
            <person name="Yun M.H."/>
        </authorList>
    </citation>
    <scope>NUCLEOTIDE SEQUENCE</scope>
    <source>
        <strain evidence="1">20211129_DDA</strain>
        <tissue evidence="1">Liver</tissue>
    </source>
</reference>
<feature type="non-terminal residue" evidence="1">
    <location>
        <position position="1"/>
    </location>
</feature>
<comment type="caution">
    <text evidence="1">The sequence shown here is derived from an EMBL/GenBank/DDBJ whole genome shotgun (WGS) entry which is preliminary data.</text>
</comment>
<keyword evidence="2" id="KW-1185">Reference proteome</keyword>
<sequence>AGDTSLAQSMSCCFALGKPRSLTAGDSQECGNPINTAGFGAWLQTCLPPPGPGLLICNPRLALRMQKAPAAPSPHLKPRALAPPSCTQRMCGTVRSGPT</sequence>
<dbReference type="Proteomes" id="UP001066276">
    <property type="component" value="Chromosome 5"/>
</dbReference>
<gene>
    <name evidence="1" type="ORF">NDU88_005199</name>
</gene>
<evidence type="ECO:0000313" key="2">
    <source>
        <dbReference type="Proteomes" id="UP001066276"/>
    </source>
</evidence>
<dbReference type="EMBL" id="JANPWB010000009">
    <property type="protein sequence ID" value="KAJ1152424.1"/>
    <property type="molecule type" value="Genomic_DNA"/>
</dbReference>
<proteinExistence type="predicted"/>
<dbReference type="AlphaFoldDB" id="A0AAV7RJH0"/>
<organism evidence="1 2">
    <name type="scientific">Pleurodeles waltl</name>
    <name type="common">Iberian ribbed newt</name>
    <dbReference type="NCBI Taxonomy" id="8319"/>
    <lineage>
        <taxon>Eukaryota</taxon>
        <taxon>Metazoa</taxon>
        <taxon>Chordata</taxon>
        <taxon>Craniata</taxon>
        <taxon>Vertebrata</taxon>
        <taxon>Euteleostomi</taxon>
        <taxon>Amphibia</taxon>
        <taxon>Batrachia</taxon>
        <taxon>Caudata</taxon>
        <taxon>Salamandroidea</taxon>
        <taxon>Salamandridae</taxon>
        <taxon>Pleurodelinae</taxon>
        <taxon>Pleurodeles</taxon>
    </lineage>
</organism>
<name>A0AAV7RJH0_PLEWA</name>
<protein>
    <submittedName>
        <fullName evidence="1">Uncharacterized protein</fullName>
    </submittedName>
</protein>